<organism evidence="3 4">
    <name type="scientific">Calothrix parietina FACHB-288</name>
    <dbReference type="NCBI Taxonomy" id="2692896"/>
    <lineage>
        <taxon>Bacteria</taxon>
        <taxon>Bacillati</taxon>
        <taxon>Cyanobacteriota</taxon>
        <taxon>Cyanophyceae</taxon>
        <taxon>Nostocales</taxon>
        <taxon>Calotrichaceae</taxon>
        <taxon>Calothrix</taxon>
    </lineage>
</organism>
<feature type="transmembrane region" description="Helical" evidence="2">
    <location>
        <begin position="127"/>
        <end position="147"/>
    </location>
</feature>
<dbReference type="Proteomes" id="UP000658514">
    <property type="component" value="Unassembled WGS sequence"/>
</dbReference>
<feature type="transmembrane region" description="Helical" evidence="2">
    <location>
        <begin position="36"/>
        <end position="55"/>
    </location>
</feature>
<dbReference type="InterPro" id="IPR016024">
    <property type="entry name" value="ARM-type_fold"/>
</dbReference>
<sequence length="255" mass="28371">MAQALSSWQQLINQLSNWSLPDLKTGASKQRKYRQFSGPGGVLGLLTIIVAMLLWNWKLLLALLIGIGVMLSVYSMQKWDWQQRWSQMQGFVNAPNRQLILAVSSGGIATFTSYIAAAIWFDSNSPWIAAGVIFQGLGTLLSLILLVSQIVNFYGIRQEDQCDRLLDNLTEADPLKRLVAVRQLTKLVSRKRVDASVKQNVIECLQLLLTQEKEAVIREAAFESLQTLDSAKLPLVNTSSIFIPVAAKVKTQIPS</sequence>
<gene>
    <name evidence="3" type="ORF">H6G24_24780</name>
</gene>
<feature type="transmembrane region" description="Helical" evidence="2">
    <location>
        <begin position="99"/>
        <end position="121"/>
    </location>
</feature>
<evidence type="ECO:0000256" key="2">
    <source>
        <dbReference type="SAM" id="Phobius"/>
    </source>
</evidence>
<comment type="similarity">
    <text evidence="1">Belongs to the CpcE/RpcE/PecE family.</text>
</comment>
<comment type="caution">
    <text evidence="3">The sequence shown here is derived from an EMBL/GenBank/DDBJ whole genome shotgun (WGS) entry which is preliminary data.</text>
</comment>
<feature type="transmembrane region" description="Helical" evidence="2">
    <location>
        <begin position="61"/>
        <end position="79"/>
    </location>
</feature>
<keyword evidence="2" id="KW-0472">Membrane</keyword>
<dbReference type="EMBL" id="JACJQH010000045">
    <property type="protein sequence ID" value="MBD2198658.1"/>
    <property type="molecule type" value="Genomic_DNA"/>
</dbReference>
<evidence type="ECO:0000256" key="1">
    <source>
        <dbReference type="ARBA" id="ARBA00009299"/>
    </source>
</evidence>
<evidence type="ECO:0000313" key="3">
    <source>
        <dbReference type="EMBL" id="MBD2198658.1"/>
    </source>
</evidence>
<reference evidence="3 4" key="1">
    <citation type="journal article" date="2020" name="ISME J.">
        <title>Comparative genomics reveals insights into cyanobacterial evolution and habitat adaptation.</title>
        <authorList>
            <person name="Chen M.Y."/>
            <person name="Teng W.K."/>
            <person name="Zhao L."/>
            <person name="Hu C.X."/>
            <person name="Zhou Y.K."/>
            <person name="Han B.P."/>
            <person name="Song L.R."/>
            <person name="Shu W.S."/>
        </authorList>
    </citation>
    <scope>NUCLEOTIDE SEQUENCE [LARGE SCALE GENOMIC DNA]</scope>
    <source>
        <strain evidence="3 4">FACHB-288</strain>
    </source>
</reference>
<keyword evidence="2" id="KW-0812">Transmembrane</keyword>
<keyword evidence="2" id="KW-1133">Transmembrane helix</keyword>
<evidence type="ECO:0000313" key="4">
    <source>
        <dbReference type="Proteomes" id="UP000658514"/>
    </source>
</evidence>
<proteinExistence type="inferred from homology"/>
<name>A0ABR8AFG2_9CYAN</name>
<dbReference type="SUPFAM" id="SSF48371">
    <property type="entry name" value="ARM repeat"/>
    <property type="match status" value="1"/>
</dbReference>
<accession>A0ABR8AFG2</accession>
<keyword evidence="4" id="KW-1185">Reference proteome</keyword>
<protein>
    <submittedName>
        <fullName evidence="3">Armadillo-type fold-containing protein</fullName>
    </submittedName>
</protein>
<dbReference type="RefSeq" id="WP_190549769.1">
    <property type="nucleotide sequence ID" value="NZ_CAWPNO010000079.1"/>
</dbReference>